<feature type="transmembrane region" description="Helical" evidence="6">
    <location>
        <begin position="193"/>
        <end position="214"/>
    </location>
</feature>
<evidence type="ECO:0000256" key="3">
    <source>
        <dbReference type="ARBA" id="ARBA00022692"/>
    </source>
</evidence>
<dbReference type="PANTHER" id="PTHR36115">
    <property type="entry name" value="PROLINE-RICH ANTIGEN HOMOLOG-RELATED"/>
    <property type="match status" value="1"/>
</dbReference>
<evidence type="ECO:0000256" key="1">
    <source>
        <dbReference type="ARBA" id="ARBA00004651"/>
    </source>
</evidence>
<dbReference type="InterPro" id="IPR010432">
    <property type="entry name" value="RDD"/>
</dbReference>
<accession>A0A0G0HYK5</accession>
<feature type="transmembrane region" description="Helical" evidence="6">
    <location>
        <begin position="149"/>
        <end position="172"/>
    </location>
</feature>
<dbReference type="Pfam" id="PF06271">
    <property type="entry name" value="RDD"/>
    <property type="match status" value="1"/>
</dbReference>
<keyword evidence="3 6" id="KW-0812">Transmembrane</keyword>
<evidence type="ECO:0000259" key="7">
    <source>
        <dbReference type="Pfam" id="PF06271"/>
    </source>
</evidence>
<dbReference type="InterPro" id="IPR051791">
    <property type="entry name" value="Pra-immunoreactive"/>
</dbReference>
<evidence type="ECO:0000256" key="4">
    <source>
        <dbReference type="ARBA" id="ARBA00022989"/>
    </source>
</evidence>
<reference evidence="8 9" key="1">
    <citation type="journal article" date="2015" name="Nature">
        <title>rRNA introns, odd ribosomes, and small enigmatic genomes across a large radiation of phyla.</title>
        <authorList>
            <person name="Brown C.T."/>
            <person name="Hug L.A."/>
            <person name="Thomas B.C."/>
            <person name="Sharon I."/>
            <person name="Castelle C.J."/>
            <person name="Singh A."/>
            <person name="Wilkins M.J."/>
            <person name="Williams K.H."/>
            <person name="Banfield J.F."/>
        </authorList>
    </citation>
    <scope>NUCLEOTIDE SEQUENCE [LARGE SCALE GENOMIC DNA]</scope>
</reference>
<comment type="caution">
    <text evidence="8">The sequence shown here is derived from an EMBL/GenBank/DDBJ whole genome shotgun (WGS) entry which is preliminary data.</text>
</comment>
<dbReference type="AlphaFoldDB" id="A0A0G0HYK5"/>
<name>A0A0G0HYK5_9BACT</name>
<feature type="transmembrane region" description="Helical" evidence="6">
    <location>
        <begin position="55"/>
        <end position="75"/>
    </location>
</feature>
<dbReference type="EMBL" id="LBTR01000043">
    <property type="protein sequence ID" value="KKQ43720.1"/>
    <property type="molecule type" value="Genomic_DNA"/>
</dbReference>
<proteinExistence type="predicted"/>
<evidence type="ECO:0000313" key="8">
    <source>
        <dbReference type="EMBL" id="KKQ43720.1"/>
    </source>
</evidence>
<dbReference type="GO" id="GO:0005886">
    <property type="term" value="C:plasma membrane"/>
    <property type="evidence" value="ECO:0007669"/>
    <property type="project" value="UniProtKB-SubCell"/>
</dbReference>
<gene>
    <name evidence="8" type="ORF">US62_C0043G0003</name>
</gene>
<evidence type="ECO:0000256" key="2">
    <source>
        <dbReference type="ARBA" id="ARBA00022475"/>
    </source>
</evidence>
<feature type="transmembrane region" description="Helical" evidence="6">
    <location>
        <begin position="87"/>
        <end position="107"/>
    </location>
</feature>
<feature type="domain" description="RDD" evidence="7">
    <location>
        <begin position="46"/>
        <end position="182"/>
    </location>
</feature>
<evidence type="ECO:0000256" key="5">
    <source>
        <dbReference type="ARBA" id="ARBA00023136"/>
    </source>
</evidence>
<organism evidence="8 9">
    <name type="scientific">Candidatus Woesebacteria bacterium GW2011_GWA1_37_8</name>
    <dbReference type="NCBI Taxonomy" id="1618546"/>
    <lineage>
        <taxon>Bacteria</taxon>
        <taxon>Candidatus Woeseibacteriota</taxon>
    </lineage>
</organism>
<evidence type="ECO:0000256" key="6">
    <source>
        <dbReference type="SAM" id="Phobius"/>
    </source>
</evidence>
<evidence type="ECO:0000313" key="9">
    <source>
        <dbReference type="Proteomes" id="UP000034603"/>
    </source>
</evidence>
<dbReference type="PANTHER" id="PTHR36115:SF9">
    <property type="entry name" value="LMO1584 PROTEIN"/>
    <property type="match status" value="1"/>
</dbReference>
<comment type="subcellular location">
    <subcellularLocation>
        <location evidence="1">Cell membrane</location>
        <topology evidence="1">Multi-pass membrane protein</topology>
    </subcellularLocation>
</comment>
<keyword evidence="2" id="KW-1003">Cell membrane</keyword>
<keyword evidence="4 6" id="KW-1133">Transmembrane helix</keyword>
<dbReference type="Proteomes" id="UP000034603">
    <property type="component" value="Unassembled WGS sequence"/>
</dbReference>
<protein>
    <recommendedName>
        <fullName evidence="7">RDD domain-containing protein</fullName>
    </recommendedName>
</protein>
<keyword evidence="5 6" id="KW-0472">Membrane</keyword>
<sequence>MEEINSPETQQMVLPAVQQTTNVNQEIINPPLEMTTVDAFQEVPGGLRLRLSASVFDGLAISAPMSIVYSIIIMFTNNVFSFTQRNYFMNILLLIFYFVVMVGYFIYFDVKKGATLGKKVYGLKVVDIDTQKNLRFKNAFIREVVSRGILFIPFLGFIFMIINFFVILFSPVKRGIHDKIAKSRVIVVEKSWTFIKQLGLLLLLIAVTIIPYILVLPKFIRGSE</sequence>